<dbReference type="Gene3D" id="3.40.50.720">
    <property type="entry name" value="NAD(P)-binding Rossmann-like Domain"/>
    <property type="match status" value="1"/>
</dbReference>
<evidence type="ECO:0000256" key="6">
    <source>
        <dbReference type="PIRSR" id="PIRSR000193-1"/>
    </source>
</evidence>
<dbReference type="Gene3D" id="1.10.3730.10">
    <property type="entry name" value="ProC C-terminal domain-like"/>
    <property type="match status" value="1"/>
</dbReference>
<comment type="function">
    <text evidence="4">Catalyzes the reduction of 1-pyrroline-5-carboxylate (PCA) to L-proline.</text>
</comment>
<evidence type="ECO:0000256" key="2">
    <source>
        <dbReference type="ARBA" id="ARBA00022857"/>
    </source>
</evidence>
<gene>
    <name evidence="4" type="primary">proC</name>
    <name evidence="9" type="ORF">F8C67_00780</name>
</gene>
<dbReference type="InterPro" id="IPR029036">
    <property type="entry name" value="P5CR_dimer"/>
</dbReference>
<protein>
    <recommendedName>
        <fullName evidence="4 5">Pyrroline-5-carboxylate reductase</fullName>
        <shortName evidence="4">P5C reductase</shortName>
        <shortName evidence="4">P5CR</shortName>
        <ecNumber evidence="4 5">1.5.1.2</ecNumber>
    </recommendedName>
    <alternativeName>
        <fullName evidence="4">PCA reductase</fullName>
    </alternativeName>
</protein>
<dbReference type="HAMAP" id="MF_01925">
    <property type="entry name" value="P5C_reductase"/>
    <property type="match status" value="1"/>
</dbReference>
<dbReference type="PANTHER" id="PTHR11645:SF0">
    <property type="entry name" value="PYRROLINE-5-CARBOXYLATE REDUCTASE 3"/>
    <property type="match status" value="1"/>
</dbReference>
<organism evidence="9 10">
    <name type="scientific">Phaeocystidibacter luteus</name>
    <dbReference type="NCBI Taxonomy" id="911197"/>
    <lineage>
        <taxon>Bacteria</taxon>
        <taxon>Pseudomonadati</taxon>
        <taxon>Bacteroidota</taxon>
        <taxon>Flavobacteriia</taxon>
        <taxon>Flavobacteriales</taxon>
        <taxon>Phaeocystidibacteraceae</taxon>
        <taxon>Phaeocystidibacter</taxon>
    </lineage>
</organism>
<keyword evidence="4" id="KW-0963">Cytoplasm</keyword>
<feature type="domain" description="Pyrroline-5-carboxylate reductase catalytic N-terminal" evidence="7">
    <location>
        <begin position="2"/>
        <end position="97"/>
    </location>
</feature>
<dbReference type="EMBL" id="WBVO01000001">
    <property type="protein sequence ID" value="KAB2814298.1"/>
    <property type="molecule type" value="Genomic_DNA"/>
</dbReference>
<dbReference type="AlphaFoldDB" id="A0A6N6RK95"/>
<comment type="subcellular location">
    <subcellularLocation>
        <location evidence="4">Cytoplasm</location>
    </subcellularLocation>
</comment>
<dbReference type="EC" id="1.5.1.2" evidence="4 5"/>
<dbReference type="GO" id="GO:0004735">
    <property type="term" value="F:pyrroline-5-carboxylate reductase activity"/>
    <property type="evidence" value="ECO:0007669"/>
    <property type="project" value="UniProtKB-UniRule"/>
</dbReference>
<dbReference type="FunFam" id="1.10.3730.10:FF:000001">
    <property type="entry name" value="Pyrroline-5-carboxylate reductase"/>
    <property type="match status" value="1"/>
</dbReference>
<comment type="caution">
    <text evidence="9">The sequence shown here is derived from an EMBL/GenBank/DDBJ whole genome shotgun (WGS) entry which is preliminary data.</text>
</comment>
<dbReference type="SUPFAM" id="SSF48179">
    <property type="entry name" value="6-phosphogluconate dehydrogenase C-terminal domain-like"/>
    <property type="match status" value="1"/>
</dbReference>
<evidence type="ECO:0000313" key="9">
    <source>
        <dbReference type="EMBL" id="KAB2814298.1"/>
    </source>
</evidence>
<comment type="pathway">
    <text evidence="4">Amino-acid biosynthesis; L-proline biosynthesis; L-proline from L-glutamate 5-semialdehyde: step 1/1.</text>
</comment>
<comment type="catalytic activity">
    <reaction evidence="4">
        <text>L-proline + NADP(+) = (S)-1-pyrroline-5-carboxylate + NADPH + 2 H(+)</text>
        <dbReference type="Rhea" id="RHEA:14109"/>
        <dbReference type="ChEBI" id="CHEBI:15378"/>
        <dbReference type="ChEBI" id="CHEBI:17388"/>
        <dbReference type="ChEBI" id="CHEBI:57783"/>
        <dbReference type="ChEBI" id="CHEBI:58349"/>
        <dbReference type="ChEBI" id="CHEBI:60039"/>
        <dbReference type="EC" id="1.5.1.2"/>
    </reaction>
</comment>
<dbReference type="PANTHER" id="PTHR11645">
    <property type="entry name" value="PYRROLINE-5-CARBOXYLATE REDUCTASE"/>
    <property type="match status" value="1"/>
</dbReference>
<evidence type="ECO:0000256" key="1">
    <source>
        <dbReference type="ARBA" id="ARBA00005525"/>
    </source>
</evidence>
<sequence length="273" mass="29775">MKVLVIGAGNMGSTYAEGMIGSPLLGRKNLMIYDADPGRREELRKQDVYDVHDRLDASLPQADVVFIAVKPYHTEELFEEMKPHINSDQIFVSIMAGVTLDYMSETLGVDKIIRAMPNLPAQVGKGMTSFTGTEGVSRVELLTIENLLKTTGKAIHVSSERFIDASTGISGSGPAYIFYFMESMMDAARDMGFSEKTARILVSSTFEGATELFNQNNISPATWMNRVASKGGTTRAALDSLADNNVHELIHEAAFAAFKRAMEIGEESTASAE</sequence>
<dbReference type="Pfam" id="PF14748">
    <property type="entry name" value="P5CR_dimer"/>
    <property type="match status" value="1"/>
</dbReference>
<dbReference type="PIRSF" id="PIRSF000193">
    <property type="entry name" value="Pyrrol-5-carb_rd"/>
    <property type="match status" value="1"/>
</dbReference>
<dbReference type="GO" id="GO:0055129">
    <property type="term" value="P:L-proline biosynthetic process"/>
    <property type="evidence" value="ECO:0007669"/>
    <property type="project" value="UniProtKB-UniRule"/>
</dbReference>
<dbReference type="InterPro" id="IPR036291">
    <property type="entry name" value="NAD(P)-bd_dom_sf"/>
</dbReference>
<dbReference type="RefSeq" id="WP_151665879.1">
    <property type="nucleotide sequence ID" value="NZ_WBVO01000001.1"/>
</dbReference>
<reference evidence="9 10" key="1">
    <citation type="submission" date="2019-09" db="EMBL/GenBank/DDBJ databases">
        <title>Genomes of family Cryomorphaceae.</title>
        <authorList>
            <person name="Bowman J.P."/>
        </authorList>
    </citation>
    <scope>NUCLEOTIDE SEQUENCE [LARGE SCALE GENOMIC DNA]</scope>
    <source>
        <strain evidence="9 10">LMG 25704</strain>
    </source>
</reference>
<evidence type="ECO:0000256" key="4">
    <source>
        <dbReference type="HAMAP-Rule" id="MF_01925"/>
    </source>
</evidence>
<dbReference type="OrthoDB" id="9805754at2"/>
<evidence type="ECO:0000259" key="8">
    <source>
        <dbReference type="Pfam" id="PF14748"/>
    </source>
</evidence>
<keyword evidence="4" id="KW-0028">Amino-acid biosynthesis</keyword>
<dbReference type="Pfam" id="PF03807">
    <property type="entry name" value="F420_oxidored"/>
    <property type="match status" value="1"/>
</dbReference>
<dbReference type="InterPro" id="IPR028939">
    <property type="entry name" value="P5C_Rdtase_cat_N"/>
</dbReference>
<comment type="similarity">
    <text evidence="1 4">Belongs to the pyrroline-5-carboxylate reductase family.</text>
</comment>
<dbReference type="NCBIfam" id="TIGR00112">
    <property type="entry name" value="proC"/>
    <property type="match status" value="1"/>
</dbReference>
<keyword evidence="2 4" id="KW-0521">NADP</keyword>
<feature type="binding site" evidence="6">
    <location>
        <begin position="68"/>
        <end position="71"/>
    </location>
    <ligand>
        <name>NADP(+)</name>
        <dbReference type="ChEBI" id="CHEBI:58349"/>
    </ligand>
</feature>
<evidence type="ECO:0000259" key="7">
    <source>
        <dbReference type="Pfam" id="PF03807"/>
    </source>
</evidence>
<feature type="domain" description="Pyrroline-5-carboxylate reductase dimerisation" evidence="8">
    <location>
        <begin position="160"/>
        <end position="263"/>
    </location>
</feature>
<dbReference type="Proteomes" id="UP000468650">
    <property type="component" value="Unassembled WGS sequence"/>
</dbReference>
<comment type="catalytic activity">
    <reaction evidence="4">
        <text>L-proline + NAD(+) = (S)-1-pyrroline-5-carboxylate + NADH + 2 H(+)</text>
        <dbReference type="Rhea" id="RHEA:14105"/>
        <dbReference type="ChEBI" id="CHEBI:15378"/>
        <dbReference type="ChEBI" id="CHEBI:17388"/>
        <dbReference type="ChEBI" id="CHEBI:57540"/>
        <dbReference type="ChEBI" id="CHEBI:57945"/>
        <dbReference type="ChEBI" id="CHEBI:60039"/>
        <dbReference type="EC" id="1.5.1.2"/>
    </reaction>
</comment>
<accession>A0A6N6RK95</accession>
<dbReference type="UniPathway" id="UPA00098">
    <property type="reaction ID" value="UER00361"/>
</dbReference>
<keyword evidence="3 4" id="KW-0560">Oxidoreductase</keyword>
<feature type="binding site" evidence="6">
    <location>
        <begin position="6"/>
        <end position="11"/>
    </location>
    <ligand>
        <name>NADP(+)</name>
        <dbReference type="ChEBI" id="CHEBI:58349"/>
    </ligand>
</feature>
<dbReference type="GO" id="GO:0005737">
    <property type="term" value="C:cytoplasm"/>
    <property type="evidence" value="ECO:0007669"/>
    <property type="project" value="UniProtKB-SubCell"/>
</dbReference>
<dbReference type="InterPro" id="IPR000304">
    <property type="entry name" value="Pyrroline-COOH_reductase"/>
</dbReference>
<dbReference type="InterPro" id="IPR008927">
    <property type="entry name" value="6-PGluconate_DH-like_C_sf"/>
</dbReference>
<evidence type="ECO:0000256" key="5">
    <source>
        <dbReference type="NCBIfam" id="TIGR00112"/>
    </source>
</evidence>
<dbReference type="SUPFAM" id="SSF51735">
    <property type="entry name" value="NAD(P)-binding Rossmann-fold domains"/>
    <property type="match status" value="1"/>
</dbReference>
<evidence type="ECO:0000256" key="3">
    <source>
        <dbReference type="ARBA" id="ARBA00023002"/>
    </source>
</evidence>
<keyword evidence="10" id="KW-1185">Reference proteome</keyword>
<name>A0A6N6RK95_9FLAO</name>
<evidence type="ECO:0000313" key="10">
    <source>
        <dbReference type="Proteomes" id="UP000468650"/>
    </source>
</evidence>
<proteinExistence type="inferred from homology"/>
<keyword evidence="4" id="KW-0641">Proline biosynthesis</keyword>